<dbReference type="RefSeq" id="WP_118361913.1">
    <property type="nucleotide sequence ID" value="NZ_AP019695.1"/>
</dbReference>
<keyword evidence="2" id="KW-1185">Reference proteome</keyword>
<dbReference type="KEGG" id="aarg:Aargi30884_05980"/>
<dbReference type="SFLD" id="SFLDG01129">
    <property type="entry name" value="C1.5:_HAD__Beta-PGM__Phosphata"/>
    <property type="match status" value="1"/>
</dbReference>
<dbReference type="Pfam" id="PF13419">
    <property type="entry name" value="HAD_2"/>
    <property type="match status" value="1"/>
</dbReference>
<organism evidence="1 2">
    <name type="scientific">Amedibacterium intestinale</name>
    <dbReference type="NCBI Taxonomy" id="2583452"/>
    <lineage>
        <taxon>Bacteria</taxon>
        <taxon>Bacillati</taxon>
        <taxon>Bacillota</taxon>
        <taxon>Erysipelotrichia</taxon>
        <taxon>Erysipelotrichales</taxon>
        <taxon>Erysipelotrichaceae</taxon>
        <taxon>Amedibacterium</taxon>
    </lineage>
</organism>
<dbReference type="NCBIfam" id="TIGR01509">
    <property type="entry name" value="HAD-SF-IA-v3"/>
    <property type="match status" value="1"/>
</dbReference>
<dbReference type="CDD" id="cd07505">
    <property type="entry name" value="HAD_BPGM-like"/>
    <property type="match status" value="1"/>
</dbReference>
<evidence type="ECO:0000313" key="2">
    <source>
        <dbReference type="Proteomes" id="UP000464754"/>
    </source>
</evidence>
<dbReference type="PRINTS" id="PR00413">
    <property type="entry name" value="HADHALOGNASE"/>
</dbReference>
<dbReference type="PANTHER" id="PTHR18901:SF38">
    <property type="entry name" value="PSEUDOURIDINE-5'-PHOSPHATASE"/>
    <property type="match status" value="1"/>
</dbReference>
<dbReference type="GO" id="GO:0016791">
    <property type="term" value="F:phosphatase activity"/>
    <property type="evidence" value="ECO:0007669"/>
    <property type="project" value="TreeGrafter"/>
</dbReference>
<sequence length="218" mass="24907">MIKGAIFDVDGTLLDSMAIWEEAGKRYLERLHIKAEPGLSNILFPMSLEEGASYLKETYEISLKEEEIVKGILEVVKDYYFYEAPLKPGAESFLKEMSQKKISMVIATSSEKSHIEAAFHRLNIDQYFSKIITCSEVGAGKSKPDIYLKAQEFLNFKPEEIYVFEDVLHAVQTAKKAGFKTVGIYDTSSEKDWETIKKTADIFLEDLHDFSSFWKQIS</sequence>
<dbReference type="SFLD" id="SFLDS00003">
    <property type="entry name" value="Haloacid_Dehalogenase"/>
    <property type="match status" value="1"/>
</dbReference>
<reference evidence="2" key="1">
    <citation type="submission" date="2019-05" db="EMBL/GenBank/DDBJ databases">
        <title>Complete genome sequencing of Absiella argi strain JCM 30884.</title>
        <authorList>
            <person name="Sakamoto M."/>
            <person name="Murakami T."/>
            <person name="Mori H."/>
        </authorList>
    </citation>
    <scope>NUCLEOTIDE SEQUENCE [LARGE SCALE GENOMIC DNA]</scope>
    <source>
        <strain evidence="2">JCM 30884</strain>
    </source>
</reference>
<evidence type="ECO:0000313" key="1">
    <source>
        <dbReference type="EMBL" id="BBK21695.1"/>
    </source>
</evidence>
<dbReference type="InterPro" id="IPR006439">
    <property type="entry name" value="HAD-SF_hydro_IA"/>
</dbReference>
<dbReference type="Gene3D" id="1.10.150.240">
    <property type="entry name" value="Putative phosphatase, domain 2"/>
    <property type="match status" value="1"/>
</dbReference>
<dbReference type="AlphaFoldDB" id="A0A6N4TGY8"/>
<dbReference type="EMBL" id="AP019695">
    <property type="protein sequence ID" value="BBK21695.1"/>
    <property type="molecule type" value="Genomic_DNA"/>
</dbReference>
<proteinExistence type="predicted"/>
<dbReference type="Gene3D" id="3.40.50.1000">
    <property type="entry name" value="HAD superfamily/HAD-like"/>
    <property type="match status" value="1"/>
</dbReference>
<gene>
    <name evidence="1" type="ORF">Aargi30884_05980</name>
</gene>
<accession>A0A6N4TGY8</accession>
<dbReference type="SUPFAM" id="SSF56784">
    <property type="entry name" value="HAD-like"/>
    <property type="match status" value="1"/>
</dbReference>
<dbReference type="Proteomes" id="UP000464754">
    <property type="component" value="Chromosome"/>
</dbReference>
<name>A0A6N4TGY8_9FIRM</name>
<dbReference type="PANTHER" id="PTHR18901">
    <property type="entry name" value="2-DEOXYGLUCOSE-6-PHOSPHATE PHOSPHATASE 2"/>
    <property type="match status" value="1"/>
</dbReference>
<protein>
    <submittedName>
        <fullName evidence="1">Haloacid dehalogenase</fullName>
    </submittedName>
</protein>
<dbReference type="InterPro" id="IPR036412">
    <property type="entry name" value="HAD-like_sf"/>
</dbReference>
<dbReference type="InterPro" id="IPR041492">
    <property type="entry name" value="HAD_2"/>
</dbReference>
<dbReference type="InterPro" id="IPR023214">
    <property type="entry name" value="HAD_sf"/>
</dbReference>
<dbReference type="InterPro" id="IPR023198">
    <property type="entry name" value="PGP-like_dom2"/>
</dbReference>